<keyword evidence="2" id="KW-0813">Transport</keyword>
<keyword evidence="11" id="KW-1185">Reference proteome</keyword>
<evidence type="ECO:0000256" key="8">
    <source>
        <dbReference type="ARBA" id="ARBA00023136"/>
    </source>
</evidence>
<dbReference type="EMBL" id="LT629748">
    <property type="protein sequence ID" value="SDS23425.1"/>
    <property type="molecule type" value="Genomic_DNA"/>
</dbReference>
<accession>A0A1H1QJ44</accession>
<keyword evidence="6 10" id="KW-0067">ATP-binding</keyword>
<feature type="domain" description="ABC transporter" evidence="9">
    <location>
        <begin position="11"/>
        <end position="253"/>
    </location>
</feature>
<dbReference type="PANTHER" id="PTHR43166:SF6">
    <property type="entry name" value="PHOSPHONATES IMPORT ATP-BINDING PROTEIN PHNC"/>
    <property type="match status" value="1"/>
</dbReference>
<dbReference type="AlphaFoldDB" id="A0A1H1QJ44"/>
<organism evidence="10 11">
    <name type="scientific">Halopseudomonas litoralis</name>
    <dbReference type="NCBI Taxonomy" id="797277"/>
    <lineage>
        <taxon>Bacteria</taxon>
        <taxon>Pseudomonadati</taxon>
        <taxon>Pseudomonadota</taxon>
        <taxon>Gammaproteobacteria</taxon>
        <taxon>Pseudomonadales</taxon>
        <taxon>Pseudomonadaceae</taxon>
        <taxon>Halopseudomonas</taxon>
    </lineage>
</organism>
<dbReference type="CDD" id="cd03256">
    <property type="entry name" value="ABC_PhnC_transporter"/>
    <property type="match status" value="1"/>
</dbReference>
<dbReference type="GO" id="GO:0015416">
    <property type="term" value="F:ABC-type phosphonate transporter activity"/>
    <property type="evidence" value="ECO:0007669"/>
    <property type="project" value="InterPro"/>
</dbReference>
<dbReference type="InterPro" id="IPR050086">
    <property type="entry name" value="MetN_ABC_transporter-like"/>
</dbReference>
<dbReference type="NCBIfam" id="TIGR02315">
    <property type="entry name" value="ABC_phnC"/>
    <property type="match status" value="1"/>
</dbReference>
<evidence type="ECO:0000256" key="2">
    <source>
        <dbReference type="ARBA" id="ARBA00022448"/>
    </source>
</evidence>
<dbReference type="InterPro" id="IPR017871">
    <property type="entry name" value="ABC_transporter-like_CS"/>
</dbReference>
<evidence type="ECO:0000256" key="1">
    <source>
        <dbReference type="ARBA" id="ARBA00004417"/>
    </source>
</evidence>
<dbReference type="OrthoDB" id="9802264at2"/>
<dbReference type="PROSITE" id="PS50893">
    <property type="entry name" value="ABC_TRANSPORTER_2"/>
    <property type="match status" value="1"/>
</dbReference>
<keyword evidence="5" id="KW-0547">Nucleotide-binding</keyword>
<reference evidence="11" key="1">
    <citation type="submission" date="2016-10" db="EMBL/GenBank/DDBJ databases">
        <authorList>
            <person name="Varghese N."/>
            <person name="Submissions S."/>
        </authorList>
    </citation>
    <scope>NUCLEOTIDE SEQUENCE [LARGE SCALE GENOMIC DNA]</scope>
    <source>
        <strain evidence="11">2SM5</strain>
    </source>
</reference>
<proteinExistence type="predicted"/>
<dbReference type="Pfam" id="PF00005">
    <property type="entry name" value="ABC_tran"/>
    <property type="match status" value="1"/>
</dbReference>
<keyword evidence="4" id="KW-0997">Cell inner membrane</keyword>
<dbReference type="GO" id="GO:0016887">
    <property type="term" value="F:ATP hydrolysis activity"/>
    <property type="evidence" value="ECO:0007669"/>
    <property type="project" value="InterPro"/>
</dbReference>
<evidence type="ECO:0000256" key="5">
    <source>
        <dbReference type="ARBA" id="ARBA00022741"/>
    </source>
</evidence>
<dbReference type="SUPFAM" id="SSF52540">
    <property type="entry name" value="P-loop containing nucleoside triphosphate hydrolases"/>
    <property type="match status" value="1"/>
</dbReference>
<evidence type="ECO:0000256" key="3">
    <source>
        <dbReference type="ARBA" id="ARBA00022475"/>
    </source>
</evidence>
<protein>
    <submittedName>
        <fullName evidence="10">Phosphonate transport system ATP-binding protein</fullName>
    </submittedName>
</protein>
<dbReference type="InterPro" id="IPR003439">
    <property type="entry name" value="ABC_transporter-like_ATP-bd"/>
</dbReference>
<dbReference type="Proteomes" id="UP000243426">
    <property type="component" value="Chromosome I"/>
</dbReference>
<dbReference type="RefSeq" id="WP_090272733.1">
    <property type="nucleotide sequence ID" value="NZ_LT629748.1"/>
</dbReference>
<keyword evidence="3" id="KW-1003">Cell membrane</keyword>
<evidence type="ECO:0000256" key="7">
    <source>
        <dbReference type="ARBA" id="ARBA00022967"/>
    </source>
</evidence>
<evidence type="ECO:0000313" key="10">
    <source>
        <dbReference type="EMBL" id="SDS23425.1"/>
    </source>
</evidence>
<dbReference type="PANTHER" id="PTHR43166">
    <property type="entry name" value="AMINO ACID IMPORT ATP-BINDING PROTEIN"/>
    <property type="match status" value="1"/>
</dbReference>
<keyword evidence="7" id="KW-1278">Translocase</keyword>
<gene>
    <name evidence="10" type="ORF">SAMN05216198_1498</name>
</gene>
<dbReference type="Gene3D" id="3.40.50.300">
    <property type="entry name" value="P-loop containing nucleotide triphosphate hydrolases"/>
    <property type="match status" value="1"/>
</dbReference>
<dbReference type="PROSITE" id="PS00211">
    <property type="entry name" value="ABC_TRANSPORTER_1"/>
    <property type="match status" value="1"/>
</dbReference>
<evidence type="ECO:0000256" key="6">
    <source>
        <dbReference type="ARBA" id="ARBA00022840"/>
    </source>
</evidence>
<dbReference type="InterPro" id="IPR027417">
    <property type="entry name" value="P-loop_NTPase"/>
</dbReference>
<keyword evidence="8" id="KW-0472">Membrane</keyword>
<evidence type="ECO:0000259" key="9">
    <source>
        <dbReference type="PROSITE" id="PS50893"/>
    </source>
</evidence>
<evidence type="ECO:0000256" key="4">
    <source>
        <dbReference type="ARBA" id="ARBA00022519"/>
    </source>
</evidence>
<dbReference type="InterPro" id="IPR012693">
    <property type="entry name" value="ABC_transpr_PhnC"/>
</dbReference>
<comment type="subcellular location">
    <subcellularLocation>
        <location evidence="1">Cell inner membrane</location>
        <topology evidence="1">Peripheral membrane protein</topology>
    </subcellularLocation>
</comment>
<evidence type="ECO:0000313" key="11">
    <source>
        <dbReference type="Proteomes" id="UP000243426"/>
    </source>
</evidence>
<dbReference type="SMART" id="SM00382">
    <property type="entry name" value="AAA"/>
    <property type="match status" value="1"/>
</dbReference>
<name>A0A1H1QJ44_9GAMM</name>
<dbReference type="GO" id="GO:0005524">
    <property type="term" value="F:ATP binding"/>
    <property type="evidence" value="ECO:0007669"/>
    <property type="project" value="UniProtKB-KW"/>
</dbReference>
<dbReference type="InterPro" id="IPR003593">
    <property type="entry name" value="AAA+_ATPase"/>
</dbReference>
<dbReference type="STRING" id="797277.SAMN05216198_1498"/>
<dbReference type="GO" id="GO:0005886">
    <property type="term" value="C:plasma membrane"/>
    <property type="evidence" value="ECO:0007669"/>
    <property type="project" value="UniProtKB-SubCell"/>
</dbReference>
<sequence length="283" mass="30617">MAPKHVTNPILRVDDLGVTYPGGVVALRSTSVSFAHGEFTVLLGLSGAGKSTLLRTLNHLVQPSSGRVVSREFGPLDARTGLRSHRRKTAMVFQHHQLILRHTALANVLTGRLAYHSTWRSLFPLPRHDLDLALHCLDRVGLADKALMRVDQLSGGQQQRVGIARALAQEPSMILADEPVASLDPATSEIVLSLLKRICQEDGITAVVSLHQLEYAQRFADRIIGLANSHMVFDGAAGELNEAQLARIYAASEKANTLTADACPGNSNPASHLRSVTKLEIAQ</sequence>